<comment type="caution">
    <text evidence="1">The sequence shown here is derived from an EMBL/GenBank/DDBJ whole genome shotgun (WGS) entry which is preliminary data.</text>
</comment>
<name>A0ABQ5JWA2_9EUKA</name>
<evidence type="ECO:0000313" key="2">
    <source>
        <dbReference type="Proteomes" id="UP001057375"/>
    </source>
</evidence>
<keyword evidence="2" id="KW-1185">Reference proteome</keyword>
<reference evidence="1" key="1">
    <citation type="submission" date="2022-03" db="EMBL/GenBank/DDBJ databases">
        <title>Draft genome sequence of Aduncisulcus paluster, a free-living microaerophilic Fornicata.</title>
        <authorList>
            <person name="Yuyama I."/>
            <person name="Kume K."/>
            <person name="Tamura T."/>
            <person name="Inagaki Y."/>
            <person name="Hashimoto T."/>
        </authorList>
    </citation>
    <scope>NUCLEOTIDE SEQUENCE</scope>
    <source>
        <strain evidence="1">NY0171</strain>
    </source>
</reference>
<evidence type="ECO:0000313" key="1">
    <source>
        <dbReference type="EMBL" id="GKT19871.1"/>
    </source>
</evidence>
<protein>
    <submittedName>
        <fullName evidence="1">Uncharacterized protein</fullName>
    </submittedName>
</protein>
<gene>
    <name evidence="1" type="ORF">ADUPG1_011589</name>
</gene>
<sequence>MEFSAKEIDLLQSILECSVGIDATLLFSIGSALCEFLQSSSTEKLAKIGINSHHINLCLQEISKYPLTLPEKAVMNAVKSLPTYGVEGLVISSASFILNKFSRNLDDILASYKLFQKFQEVNSKEVIDSDHELMNTYFSLMAKIERQKDSKEFRRYHKRISIDHFRRDYQTIISKDSPSNEFVRKIYFKSEKEAESRVLKFVDRVLLIFPGVFSSPRLSDAFSIISHRINELIETSSDSMDVFALGVEIMRNILAQKHSEPQVSQSIVIKKRSEVIGDYSISDLGLFPK</sequence>
<proteinExistence type="predicted"/>
<accession>A0ABQ5JWA2</accession>
<dbReference type="Proteomes" id="UP001057375">
    <property type="component" value="Unassembled WGS sequence"/>
</dbReference>
<organism evidence="1 2">
    <name type="scientific">Aduncisulcus paluster</name>
    <dbReference type="NCBI Taxonomy" id="2918883"/>
    <lineage>
        <taxon>Eukaryota</taxon>
        <taxon>Metamonada</taxon>
        <taxon>Carpediemonas-like organisms</taxon>
        <taxon>Aduncisulcus</taxon>
    </lineage>
</organism>
<dbReference type="EMBL" id="BQXS01012112">
    <property type="protein sequence ID" value="GKT19871.1"/>
    <property type="molecule type" value="Genomic_DNA"/>
</dbReference>